<sequence>MPSNRTGGAFKRSRGMSLGFGGRHGNCSGKRDAVLPGPEADRGVSLDRIVVPGDEELRVLLGQHFDVDLRRAVPGERRKVQDGADIFSAVRIHHHDFTGPAVDDFARHGNAARGQRRSDQPEPRKNANRQRQSDIGQGRLGGHDLGDGRIQHQRIGQIRVIHHRQAALDLNFPQIGDVALPHEFSNVADIALDFPGNVGAELAEDVIFQQIFGIDRGDVDIFVLLAGVADIEVMKRKQGTFPGQLRRVGQKSGQFRRVGAHRRLH</sequence>
<feature type="compositionally biased region" description="Basic and acidic residues" evidence="1">
    <location>
        <begin position="29"/>
        <end position="40"/>
    </location>
</feature>
<feature type="region of interest" description="Disordered" evidence="1">
    <location>
        <begin position="110"/>
        <end position="147"/>
    </location>
</feature>
<feature type="compositionally biased region" description="Basic and acidic residues" evidence="1">
    <location>
        <begin position="116"/>
        <end position="125"/>
    </location>
</feature>
<reference evidence="2" key="1">
    <citation type="submission" date="2019-08" db="EMBL/GenBank/DDBJ databases">
        <authorList>
            <person name="Kucharzyk K."/>
            <person name="Murdoch R.W."/>
            <person name="Higgins S."/>
            <person name="Loffler F."/>
        </authorList>
    </citation>
    <scope>NUCLEOTIDE SEQUENCE</scope>
</reference>
<comment type="caution">
    <text evidence="2">The sequence shown here is derived from an EMBL/GenBank/DDBJ whole genome shotgun (WGS) entry which is preliminary data.</text>
</comment>
<proteinExistence type="predicted"/>
<protein>
    <submittedName>
        <fullName evidence="2">Uncharacterized protein</fullName>
    </submittedName>
</protein>
<evidence type="ECO:0000313" key="2">
    <source>
        <dbReference type="EMBL" id="MPM58102.1"/>
    </source>
</evidence>
<evidence type="ECO:0000256" key="1">
    <source>
        <dbReference type="SAM" id="MobiDB-lite"/>
    </source>
</evidence>
<feature type="region of interest" description="Disordered" evidence="1">
    <location>
        <begin position="1"/>
        <end position="40"/>
    </location>
</feature>
<dbReference type="EMBL" id="VSSQ01016596">
    <property type="protein sequence ID" value="MPM58102.1"/>
    <property type="molecule type" value="Genomic_DNA"/>
</dbReference>
<gene>
    <name evidence="2" type="ORF">SDC9_104931</name>
</gene>
<dbReference type="AlphaFoldDB" id="A0A645AXV7"/>
<name>A0A645AXV7_9ZZZZ</name>
<organism evidence="2">
    <name type="scientific">bioreactor metagenome</name>
    <dbReference type="NCBI Taxonomy" id="1076179"/>
    <lineage>
        <taxon>unclassified sequences</taxon>
        <taxon>metagenomes</taxon>
        <taxon>ecological metagenomes</taxon>
    </lineage>
</organism>
<accession>A0A645AXV7</accession>